<evidence type="ECO:0000256" key="3">
    <source>
        <dbReference type="ARBA" id="ARBA00022777"/>
    </source>
</evidence>
<evidence type="ECO:0000256" key="4">
    <source>
        <dbReference type="ARBA" id="ARBA00022840"/>
    </source>
</evidence>
<keyword evidence="4" id="KW-0067">ATP-binding</keyword>
<feature type="domain" description="Protein kinase" evidence="5">
    <location>
        <begin position="69"/>
        <end position="197"/>
    </location>
</feature>
<dbReference type="Gene3D" id="1.10.510.10">
    <property type="entry name" value="Transferase(Phosphotransferase) domain 1"/>
    <property type="match status" value="1"/>
</dbReference>
<dbReference type="PROSITE" id="PS50011">
    <property type="entry name" value="PROTEIN_KINASE_DOM"/>
    <property type="match status" value="1"/>
</dbReference>
<keyword evidence="2" id="KW-0547">Nucleotide-binding</keyword>
<dbReference type="AlphaFoldDB" id="I3ST57"/>
<evidence type="ECO:0000259" key="5">
    <source>
        <dbReference type="PROSITE" id="PS50011"/>
    </source>
</evidence>
<proteinExistence type="evidence at transcript level"/>
<dbReference type="InterPro" id="IPR051681">
    <property type="entry name" value="Ser/Thr_Kinases-Pseudokinases"/>
</dbReference>
<reference evidence="6" key="1">
    <citation type="submission" date="2012-05" db="EMBL/GenBank/DDBJ databases">
        <authorList>
            <person name="Krishnakumar V."/>
            <person name="Cheung F."/>
            <person name="Xiao Y."/>
            <person name="Chan A."/>
            <person name="Moskal W.A."/>
            <person name="Town C.D."/>
        </authorList>
    </citation>
    <scope>NUCLEOTIDE SEQUENCE</scope>
</reference>
<protein>
    <recommendedName>
        <fullName evidence="5">Protein kinase domain-containing protein</fullName>
    </recommendedName>
</protein>
<sequence length="197" mass="22523">MEQSLWCVLIEDYKVMKFVLIYLFEISDLDFETSVDANVFIILFQMASMHVNHAREIPEYEIDPKELDFTNSVEISKGTFCSALWRGTEVAVKKLGEDVLIGEEKVKAFRDELALFQKIRHPNVVQFLGAVTQSSPMMIVTEYLPKGDLRDYLNRKGALKPSTAVRFALDIARGVGYLHENKPSPIIHRDLEPSLWG</sequence>
<evidence type="ECO:0000313" key="6">
    <source>
        <dbReference type="EMBL" id="AFK43449.1"/>
    </source>
</evidence>
<dbReference type="FunFam" id="3.30.200.20:FF:000180">
    <property type="entry name" value="serine/threonine-protein kinase STY46-like"/>
    <property type="match status" value="1"/>
</dbReference>
<accession>I3ST57</accession>
<evidence type="ECO:0000256" key="2">
    <source>
        <dbReference type="ARBA" id="ARBA00022741"/>
    </source>
</evidence>
<dbReference type="SUPFAM" id="SSF56112">
    <property type="entry name" value="Protein kinase-like (PK-like)"/>
    <property type="match status" value="1"/>
</dbReference>
<keyword evidence="1" id="KW-0808">Transferase</keyword>
<keyword evidence="3" id="KW-0418">Kinase</keyword>
<dbReference type="Pfam" id="PF07714">
    <property type="entry name" value="PK_Tyr_Ser-Thr"/>
    <property type="match status" value="1"/>
</dbReference>
<organism evidence="6">
    <name type="scientific">Lotus japonicus</name>
    <name type="common">Lotus corniculatus var. japonicus</name>
    <dbReference type="NCBI Taxonomy" id="34305"/>
    <lineage>
        <taxon>Eukaryota</taxon>
        <taxon>Viridiplantae</taxon>
        <taxon>Streptophyta</taxon>
        <taxon>Embryophyta</taxon>
        <taxon>Tracheophyta</taxon>
        <taxon>Spermatophyta</taxon>
        <taxon>Magnoliopsida</taxon>
        <taxon>eudicotyledons</taxon>
        <taxon>Gunneridae</taxon>
        <taxon>Pentapetalae</taxon>
        <taxon>rosids</taxon>
        <taxon>fabids</taxon>
        <taxon>Fabales</taxon>
        <taxon>Fabaceae</taxon>
        <taxon>Papilionoideae</taxon>
        <taxon>50 kb inversion clade</taxon>
        <taxon>NPAAA clade</taxon>
        <taxon>Hologalegina</taxon>
        <taxon>robinioid clade</taxon>
        <taxon>Loteae</taxon>
        <taxon>Lotus</taxon>
    </lineage>
</organism>
<dbReference type="GO" id="GO:0005524">
    <property type="term" value="F:ATP binding"/>
    <property type="evidence" value="ECO:0007669"/>
    <property type="project" value="UniProtKB-KW"/>
</dbReference>
<dbReference type="InterPro" id="IPR000719">
    <property type="entry name" value="Prot_kinase_dom"/>
</dbReference>
<dbReference type="Gene3D" id="3.30.200.20">
    <property type="entry name" value="Phosphorylase Kinase, domain 1"/>
    <property type="match status" value="1"/>
</dbReference>
<dbReference type="InterPro" id="IPR011009">
    <property type="entry name" value="Kinase-like_dom_sf"/>
</dbReference>
<dbReference type="GO" id="GO:0004674">
    <property type="term" value="F:protein serine/threonine kinase activity"/>
    <property type="evidence" value="ECO:0007669"/>
    <property type="project" value="TreeGrafter"/>
</dbReference>
<dbReference type="PANTHER" id="PTHR44329">
    <property type="entry name" value="SERINE/THREONINE-PROTEIN KINASE TNNI3K-RELATED"/>
    <property type="match status" value="1"/>
</dbReference>
<dbReference type="EMBL" id="BT143655">
    <property type="protein sequence ID" value="AFK43449.1"/>
    <property type="molecule type" value="mRNA"/>
</dbReference>
<name>I3ST57_LOTJA</name>
<dbReference type="InterPro" id="IPR001245">
    <property type="entry name" value="Ser-Thr/Tyr_kinase_cat_dom"/>
</dbReference>
<dbReference type="PANTHER" id="PTHR44329:SF140">
    <property type="entry name" value="INACTIVE PROTEIN TYROSINE KINASE PTKL"/>
    <property type="match status" value="1"/>
</dbReference>
<evidence type="ECO:0000256" key="1">
    <source>
        <dbReference type="ARBA" id="ARBA00022679"/>
    </source>
</evidence>